<dbReference type="InterPro" id="IPR050306">
    <property type="entry name" value="PfkB_Carbo_kinase"/>
</dbReference>
<accession>A0ABQ0BW30</accession>
<dbReference type="Gene3D" id="3.40.1190.20">
    <property type="match status" value="1"/>
</dbReference>
<evidence type="ECO:0000259" key="4">
    <source>
        <dbReference type="Pfam" id="PF00294"/>
    </source>
</evidence>
<reference evidence="5 6" key="1">
    <citation type="submission" date="2024-04" db="EMBL/GenBank/DDBJ databases">
        <title>Defined microbial consortia suppress multidrug-resistant proinflammatory Enterobacteriaceae via ecological control.</title>
        <authorList>
            <person name="Furuichi M."/>
            <person name="Kawaguchi T."/>
            <person name="Pust M."/>
            <person name="Yasuma K."/>
            <person name="Plichta D."/>
            <person name="Hasegawa N."/>
            <person name="Ohya T."/>
            <person name="Bhattarai S."/>
            <person name="Sasajima S."/>
            <person name="Aoto Y."/>
            <person name="Tuganbaev T."/>
            <person name="Yaginuma M."/>
            <person name="Ueda M."/>
            <person name="Okahashi N."/>
            <person name="Amafuji K."/>
            <person name="Kiridooshi Y."/>
            <person name="Sugita K."/>
            <person name="Strazar M."/>
            <person name="Skelly A."/>
            <person name="Suda W."/>
            <person name="Hattori M."/>
            <person name="Nakamoto N."/>
            <person name="Caballero S."/>
            <person name="Norman J."/>
            <person name="Olle B."/>
            <person name="Tanoue T."/>
            <person name="Arita M."/>
            <person name="Bucci V."/>
            <person name="Atarashi K."/>
            <person name="Xavier R."/>
            <person name="Honda K."/>
        </authorList>
    </citation>
    <scope>NUCLEOTIDE SEQUENCE [LARGE SCALE GENOMIC DNA]</scope>
    <source>
        <strain evidence="6">k34-0107-D12</strain>
    </source>
</reference>
<dbReference type="SUPFAM" id="SSF53613">
    <property type="entry name" value="Ribokinase-like"/>
    <property type="match status" value="1"/>
</dbReference>
<evidence type="ECO:0000256" key="2">
    <source>
        <dbReference type="ARBA" id="ARBA00022679"/>
    </source>
</evidence>
<dbReference type="RefSeq" id="WP_227210117.1">
    <property type="nucleotide sequence ID" value="NZ_BAABZQ010000001.1"/>
</dbReference>
<comment type="similarity">
    <text evidence="1">Belongs to the carbohydrate kinase PfkB family.</text>
</comment>
<dbReference type="Pfam" id="PF00294">
    <property type="entry name" value="PfkB"/>
    <property type="match status" value="1"/>
</dbReference>
<sequence>MAKYNTNVLGFGDNVVDIYEHSHMMYPGGNCVNLCAYSRMFGANRIAYMGYFGSDDIAEFVISVLHELEIETVKCKQLVGENGWSKCTLNEGDRIFGDYNEGGVRGKTPYILDRFDLEYMKQFDFVHTGNYCYTESQLKPMKEAGIRISFDFSDDSSKEYYEKYAPYVTYAFCSFDGDEDAAKEHLKFMYSLGPELVSLTRGSKGCIMYDGEQFYVQPATMIDEVVDTMGAGDSFLTSFMDCYIDQLKKGAEKPDAIRTSLAEASKFAAYVCTLDGAFGYGKTITREI</sequence>
<dbReference type="InterPro" id="IPR011611">
    <property type="entry name" value="PfkB_dom"/>
</dbReference>
<evidence type="ECO:0000256" key="1">
    <source>
        <dbReference type="ARBA" id="ARBA00010688"/>
    </source>
</evidence>
<evidence type="ECO:0000313" key="5">
    <source>
        <dbReference type="EMBL" id="GAA6500748.1"/>
    </source>
</evidence>
<evidence type="ECO:0000313" key="6">
    <source>
        <dbReference type="Proteomes" id="UP001600941"/>
    </source>
</evidence>
<name>A0ABQ0BW30_9FIRM</name>
<evidence type="ECO:0000256" key="3">
    <source>
        <dbReference type="ARBA" id="ARBA00022777"/>
    </source>
</evidence>
<protein>
    <submittedName>
        <fullName evidence="5">Fructoselysine 6-kinase</fullName>
    </submittedName>
</protein>
<proteinExistence type="inferred from homology"/>
<feature type="domain" description="Carbohydrate kinase PfkB" evidence="4">
    <location>
        <begin position="16"/>
        <end position="272"/>
    </location>
</feature>
<organism evidence="5 6">
    <name type="scientific">Blautia parvula</name>
    <dbReference type="NCBI Taxonomy" id="2877527"/>
    <lineage>
        <taxon>Bacteria</taxon>
        <taxon>Bacillati</taxon>
        <taxon>Bacillota</taxon>
        <taxon>Clostridia</taxon>
        <taxon>Lachnospirales</taxon>
        <taxon>Lachnospiraceae</taxon>
        <taxon>Blautia</taxon>
    </lineage>
</organism>
<dbReference type="InterPro" id="IPR029056">
    <property type="entry name" value="Ribokinase-like"/>
</dbReference>
<dbReference type="Proteomes" id="UP001600941">
    <property type="component" value="Unassembled WGS sequence"/>
</dbReference>
<keyword evidence="6" id="KW-1185">Reference proteome</keyword>
<gene>
    <name evidence="5" type="ORF">K340107D12_35640</name>
</gene>
<keyword evidence="2" id="KW-0808">Transferase</keyword>
<dbReference type="PANTHER" id="PTHR43085">
    <property type="entry name" value="HEXOKINASE FAMILY MEMBER"/>
    <property type="match status" value="1"/>
</dbReference>
<dbReference type="EMBL" id="BAABZQ010000001">
    <property type="protein sequence ID" value="GAA6500748.1"/>
    <property type="molecule type" value="Genomic_DNA"/>
</dbReference>
<dbReference type="PANTHER" id="PTHR43085:SF41">
    <property type="entry name" value="FRUCTOSELYSINE 6-KINASE"/>
    <property type="match status" value="1"/>
</dbReference>
<keyword evidence="3" id="KW-0418">Kinase</keyword>
<comment type="caution">
    <text evidence="5">The sequence shown here is derived from an EMBL/GenBank/DDBJ whole genome shotgun (WGS) entry which is preliminary data.</text>
</comment>